<proteinExistence type="predicted"/>
<protein>
    <submittedName>
        <fullName evidence="2">Uncharacterized protein</fullName>
    </submittedName>
</protein>
<feature type="chain" id="PRO_5044890106" evidence="1">
    <location>
        <begin position="23"/>
        <end position="76"/>
    </location>
</feature>
<dbReference type="AlphaFoldDB" id="A0ABD2PD48"/>
<evidence type="ECO:0000313" key="3">
    <source>
        <dbReference type="Proteomes" id="UP001516400"/>
    </source>
</evidence>
<evidence type="ECO:0000256" key="1">
    <source>
        <dbReference type="SAM" id="SignalP"/>
    </source>
</evidence>
<reference evidence="2 3" key="1">
    <citation type="journal article" date="2021" name="BMC Biol.">
        <title>Horizontally acquired antibacterial genes associated with adaptive radiation of ladybird beetles.</title>
        <authorList>
            <person name="Li H.S."/>
            <person name="Tang X.F."/>
            <person name="Huang Y.H."/>
            <person name="Xu Z.Y."/>
            <person name="Chen M.L."/>
            <person name="Du X.Y."/>
            <person name="Qiu B.Y."/>
            <person name="Chen P.T."/>
            <person name="Zhang W."/>
            <person name="Slipinski A."/>
            <person name="Escalona H.E."/>
            <person name="Waterhouse R.M."/>
            <person name="Zwick A."/>
            <person name="Pang H."/>
        </authorList>
    </citation>
    <scope>NUCLEOTIDE SEQUENCE [LARGE SCALE GENOMIC DNA]</scope>
    <source>
        <strain evidence="2">SYSU2018</strain>
    </source>
</reference>
<organism evidence="2 3">
    <name type="scientific">Cryptolaemus montrouzieri</name>
    <dbReference type="NCBI Taxonomy" id="559131"/>
    <lineage>
        <taxon>Eukaryota</taxon>
        <taxon>Metazoa</taxon>
        <taxon>Ecdysozoa</taxon>
        <taxon>Arthropoda</taxon>
        <taxon>Hexapoda</taxon>
        <taxon>Insecta</taxon>
        <taxon>Pterygota</taxon>
        <taxon>Neoptera</taxon>
        <taxon>Endopterygota</taxon>
        <taxon>Coleoptera</taxon>
        <taxon>Polyphaga</taxon>
        <taxon>Cucujiformia</taxon>
        <taxon>Coccinelloidea</taxon>
        <taxon>Coccinellidae</taxon>
        <taxon>Scymninae</taxon>
        <taxon>Scymnini</taxon>
        <taxon>Cryptolaemus</taxon>
    </lineage>
</organism>
<keyword evidence="3" id="KW-1185">Reference proteome</keyword>
<sequence length="76" mass="8420">MELHRTFIFALCLLSIMEGIFSLDEPLLDPTETCILDCDSCYKGSYLLNCANLCLKTDGLINLKGPGVCNLFSKRA</sequence>
<dbReference type="Proteomes" id="UP001516400">
    <property type="component" value="Unassembled WGS sequence"/>
</dbReference>
<keyword evidence="1" id="KW-0732">Signal</keyword>
<dbReference type="EMBL" id="JABFTP020000185">
    <property type="protein sequence ID" value="KAL3288576.1"/>
    <property type="molecule type" value="Genomic_DNA"/>
</dbReference>
<evidence type="ECO:0000313" key="2">
    <source>
        <dbReference type="EMBL" id="KAL3288576.1"/>
    </source>
</evidence>
<feature type="signal peptide" evidence="1">
    <location>
        <begin position="1"/>
        <end position="22"/>
    </location>
</feature>
<name>A0ABD2PD48_9CUCU</name>
<comment type="caution">
    <text evidence="2">The sequence shown here is derived from an EMBL/GenBank/DDBJ whole genome shotgun (WGS) entry which is preliminary data.</text>
</comment>
<gene>
    <name evidence="2" type="ORF">HHI36_003015</name>
</gene>
<accession>A0ABD2PD48</accession>